<reference evidence="1 2" key="1">
    <citation type="submission" date="2021-06" db="EMBL/GenBank/DDBJ databases">
        <authorList>
            <person name="Kallberg Y."/>
            <person name="Tangrot J."/>
            <person name="Rosling A."/>
        </authorList>
    </citation>
    <scope>NUCLEOTIDE SEQUENCE [LARGE SCALE GENOMIC DNA]</scope>
    <source>
        <strain evidence="1 2">120-4 pot B 10/14</strain>
    </source>
</reference>
<protein>
    <submittedName>
        <fullName evidence="1">33154_t:CDS:1</fullName>
    </submittedName>
</protein>
<accession>A0ABN7X679</accession>
<dbReference type="Proteomes" id="UP000789901">
    <property type="component" value="Unassembled WGS sequence"/>
</dbReference>
<feature type="non-terminal residue" evidence="1">
    <location>
        <position position="254"/>
    </location>
</feature>
<gene>
    <name evidence="1" type="ORF">GMARGA_LOCUS38734</name>
</gene>
<comment type="caution">
    <text evidence="1">The sequence shown here is derived from an EMBL/GenBank/DDBJ whole genome shotgun (WGS) entry which is preliminary data.</text>
</comment>
<organism evidence="1 2">
    <name type="scientific">Gigaspora margarita</name>
    <dbReference type="NCBI Taxonomy" id="4874"/>
    <lineage>
        <taxon>Eukaryota</taxon>
        <taxon>Fungi</taxon>
        <taxon>Fungi incertae sedis</taxon>
        <taxon>Mucoromycota</taxon>
        <taxon>Glomeromycotina</taxon>
        <taxon>Glomeromycetes</taxon>
        <taxon>Diversisporales</taxon>
        <taxon>Gigasporaceae</taxon>
        <taxon>Gigaspora</taxon>
    </lineage>
</organism>
<evidence type="ECO:0000313" key="2">
    <source>
        <dbReference type="Proteomes" id="UP000789901"/>
    </source>
</evidence>
<feature type="non-terminal residue" evidence="1">
    <location>
        <position position="1"/>
    </location>
</feature>
<name>A0ABN7X679_GIGMA</name>
<sequence>LQASFTTLRFLPTYNIAQREDKSFIMTYNQQKENAGYTQEYNQGLQLLLQAMIPQPGERHQEENYWAMMQLFDRNISNENAFWDALKCTYAYYKESSIGAMLCKQIKATNYFNKNKEIQFSDKKGRNKPREWVVFNVHDRKCFAYRRKDHYMKDCPDKEKFKGFTHIILAARAAKFEKDKKKAIKEDTKPQDTFGGGKYSRRSNTKYCKHCKTNTHTTEDFYNAETIDEENNDTGYQEYQEYQEYLKAKQAYLA</sequence>
<proteinExistence type="predicted"/>
<evidence type="ECO:0000313" key="1">
    <source>
        <dbReference type="EMBL" id="CAG8847558.1"/>
    </source>
</evidence>
<keyword evidence="2" id="KW-1185">Reference proteome</keyword>
<dbReference type="EMBL" id="CAJVQB010088216">
    <property type="protein sequence ID" value="CAG8847558.1"/>
    <property type="molecule type" value="Genomic_DNA"/>
</dbReference>